<organism evidence="1 2">
    <name type="scientific">Chromobacterium violaceum</name>
    <dbReference type="NCBI Taxonomy" id="536"/>
    <lineage>
        <taxon>Bacteria</taxon>
        <taxon>Pseudomonadati</taxon>
        <taxon>Pseudomonadota</taxon>
        <taxon>Betaproteobacteria</taxon>
        <taxon>Neisseriales</taxon>
        <taxon>Chromobacteriaceae</taxon>
        <taxon>Chromobacterium</taxon>
    </lineage>
</organism>
<evidence type="ECO:0000313" key="1">
    <source>
        <dbReference type="EMBL" id="VEB42473.1"/>
    </source>
</evidence>
<proteinExistence type="predicted"/>
<dbReference type="AlphaFoldDB" id="A0A3S4J092"/>
<sequence length="65" mass="6893">MPASRVDWPTCSTRSTSGLEALTLPAITESPCALAMGRLSPVSSDSLLALRPSSTTPSAEWFRRA</sequence>
<evidence type="ECO:0000313" key="2">
    <source>
        <dbReference type="Proteomes" id="UP000275777"/>
    </source>
</evidence>
<protein>
    <submittedName>
        <fullName evidence="1">Uncharacterized protein</fullName>
    </submittedName>
</protein>
<accession>A0A3S4J092</accession>
<dbReference type="Proteomes" id="UP000275777">
    <property type="component" value="Chromosome"/>
</dbReference>
<name>A0A3S4J092_CHRVL</name>
<reference evidence="1 2" key="1">
    <citation type="submission" date="2018-12" db="EMBL/GenBank/DDBJ databases">
        <authorList>
            <consortium name="Pathogen Informatics"/>
        </authorList>
    </citation>
    <scope>NUCLEOTIDE SEQUENCE [LARGE SCALE GENOMIC DNA]</scope>
    <source>
        <strain evidence="1 2">NCTC9695</strain>
    </source>
</reference>
<gene>
    <name evidence="1" type="ORF">NCTC9695_02923</name>
</gene>
<dbReference type="EMBL" id="LR134182">
    <property type="protein sequence ID" value="VEB42473.1"/>
    <property type="molecule type" value="Genomic_DNA"/>
</dbReference>